<feature type="transmembrane region" description="Helical" evidence="1">
    <location>
        <begin position="442"/>
        <end position="461"/>
    </location>
</feature>
<accession>A0AAQ2HEB8</accession>
<dbReference type="AlphaFoldDB" id="A0AAQ2HEB8"/>
<keyword evidence="1" id="KW-0812">Transmembrane</keyword>
<proteinExistence type="predicted"/>
<dbReference type="EMBL" id="SOFY01000085">
    <property type="protein sequence ID" value="TFC41150.1"/>
    <property type="molecule type" value="Genomic_DNA"/>
</dbReference>
<name>A0AAQ2HEB8_9MICO</name>
<feature type="transmembrane region" description="Helical" evidence="1">
    <location>
        <begin position="398"/>
        <end position="422"/>
    </location>
</feature>
<evidence type="ECO:0000256" key="1">
    <source>
        <dbReference type="SAM" id="Phobius"/>
    </source>
</evidence>
<feature type="transmembrane region" description="Helical" evidence="1">
    <location>
        <begin position="154"/>
        <end position="177"/>
    </location>
</feature>
<keyword evidence="1" id="KW-1133">Transmembrane helix</keyword>
<keyword evidence="3" id="KW-1185">Reference proteome</keyword>
<dbReference type="Proteomes" id="UP000297403">
    <property type="component" value="Unassembled WGS sequence"/>
</dbReference>
<gene>
    <name evidence="2" type="ORF">E3O49_15935</name>
</gene>
<feature type="transmembrane region" description="Helical" evidence="1">
    <location>
        <begin position="47"/>
        <end position="64"/>
    </location>
</feature>
<feature type="transmembrane region" description="Helical" evidence="1">
    <location>
        <begin position="344"/>
        <end position="365"/>
    </location>
</feature>
<sequence length="539" mass="55379">MSTLGPLLRLRRDRLQVPVWIASFGALAFFSGVAVAGNFGALAEREALVRIAVLTPTILMFRGAPQGAAVDALVFFLTFATIALMAAFMSAFLAVRHSRAEEASGRAELVGATPAGRLIPLVATMVHGVGTALAAGAAVALGLLAAGFEAAGSTLFGLAVAGTSVVFLGVGLVCAQIMRTSRGANGLASALIGVAYVLRAAGDAGGAPSADGLRITSAWPSRLSPIGWGQQTQAYTTNNPTPLLLDLAFAALLLGVALVLQAVRDLDSSLIAERPGREHARRTLRGSFGLAWRLQYPAILGWSIAGLFLGVVAGTLGETVVDLVRGNAAFEGILAGMAGGDRGSIIDVFTAALFGLIGILAAAAAMQAMIRMRQEEADGSAELLLSAPLNRVRWLLDYILLGGLALTLVLATAVVGAVLGLAQTTAAQAGDRIRSVAESGLAQVPAALLILLAGALFFAYLPRASIGIGWALLLVAVLIGQFGDLLDLPDWLQALSPFSHTPVVVGTGADWSEGWWMVGIALCLGAAAVIGVRRRDLAL</sequence>
<reference evidence="2 3" key="1">
    <citation type="submission" date="2019-03" db="EMBL/GenBank/DDBJ databases">
        <title>Genomics of glacier-inhabiting Cryobacterium strains.</title>
        <authorList>
            <person name="Liu Q."/>
            <person name="Xin Y.-H."/>
        </authorList>
    </citation>
    <scope>NUCLEOTIDE SEQUENCE [LARGE SCALE GENOMIC DNA]</scope>
    <source>
        <strain evidence="3">TMT1-22</strain>
    </source>
</reference>
<feature type="transmembrane region" description="Helical" evidence="1">
    <location>
        <begin position="468"/>
        <end position="486"/>
    </location>
</feature>
<feature type="transmembrane region" description="Helical" evidence="1">
    <location>
        <begin position="514"/>
        <end position="532"/>
    </location>
</feature>
<dbReference type="RefSeq" id="WP_134366553.1">
    <property type="nucleotide sequence ID" value="NZ_SOFY01000085.1"/>
</dbReference>
<comment type="caution">
    <text evidence="2">The sequence shown here is derived from an EMBL/GenBank/DDBJ whole genome shotgun (WGS) entry which is preliminary data.</text>
</comment>
<feature type="transmembrane region" description="Helical" evidence="1">
    <location>
        <begin position="294"/>
        <end position="316"/>
    </location>
</feature>
<organism evidence="2 3">
    <name type="scientific">Cryobacterium shii</name>
    <dbReference type="NCBI Taxonomy" id="1259235"/>
    <lineage>
        <taxon>Bacteria</taxon>
        <taxon>Bacillati</taxon>
        <taxon>Actinomycetota</taxon>
        <taxon>Actinomycetes</taxon>
        <taxon>Micrococcales</taxon>
        <taxon>Microbacteriaceae</taxon>
        <taxon>Cryobacterium</taxon>
    </lineage>
</organism>
<evidence type="ECO:0000313" key="3">
    <source>
        <dbReference type="Proteomes" id="UP000297403"/>
    </source>
</evidence>
<feature type="transmembrane region" description="Helical" evidence="1">
    <location>
        <begin position="115"/>
        <end position="148"/>
    </location>
</feature>
<evidence type="ECO:0000313" key="2">
    <source>
        <dbReference type="EMBL" id="TFC41150.1"/>
    </source>
</evidence>
<protein>
    <submittedName>
        <fullName evidence="2">Polyketide antibiotic transporter</fullName>
    </submittedName>
</protein>
<keyword evidence="1" id="KW-0472">Membrane</keyword>
<feature type="transmembrane region" description="Helical" evidence="1">
    <location>
        <begin position="70"/>
        <end position="95"/>
    </location>
</feature>
<feature type="transmembrane region" description="Helical" evidence="1">
    <location>
        <begin position="20"/>
        <end position="40"/>
    </location>
</feature>